<evidence type="ECO:0000259" key="1">
    <source>
        <dbReference type="Pfam" id="PF06094"/>
    </source>
</evidence>
<dbReference type="InterPro" id="IPR009288">
    <property type="entry name" value="AIG2-like_dom"/>
</dbReference>
<evidence type="ECO:0000313" key="2">
    <source>
        <dbReference type="EMBL" id="MFD1863458.1"/>
    </source>
</evidence>
<sequence length="128" mass="13865">MLLFVYGTLKQGGKYHCYLGEAALVAEHATAKGTLYDSGMGYPAMAVSDEGGIQGEVYDIPEELWPAIDDLEGYTDGAATDLFDKIETTVNAAGEVLNTFVYVAKDPALLQKQVESGVWDVRIPQEQV</sequence>
<name>A0ABW4QIS8_9BACL</name>
<dbReference type="CDD" id="cd06661">
    <property type="entry name" value="GGCT_like"/>
    <property type="match status" value="1"/>
</dbReference>
<dbReference type="Pfam" id="PF06094">
    <property type="entry name" value="GGACT"/>
    <property type="match status" value="1"/>
</dbReference>
<dbReference type="Gene3D" id="3.10.490.10">
    <property type="entry name" value="Gamma-glutamyl cyclotransferase-like"/>
    <property type="match status" value="1"/>
</dbReference>
<proteinExistence type="predicted"/>
<protein>
    <submittedName>
        <fullName evidence="2">Gamma-glutamylcyclotransferase</fullName>
    </submittedName>
</protein>
<accession>A0ABW4QIS8</accession>
<dbReference type="RefSeq" id="WP_204893152.1">
    <property type="nucleotide sequence ID" value="NZ_JBHUFW010000008.1"/>
</dbReference>
<dbReference type="InterPro" id="IPR013024">
    <property type="entry name" value="GGCT-like"/>
</dbReference>
<dbReference type="SUPFAM" id="SSF110857">
    <property type="entry name" value="Gamma-glutamyl cyclotransferase-like"/>
    <property type="match status" value="1"/>
</dbReference>
<feature type="domain" description="Gamma-glutamylcyclotransferase AIG2-like" evidence="1">
    <location>
        <begin position="3"/>
        <end position="120"/>
    </location>
</feature>
<keyword evidence="3" id="KW-1185">Reference proteome</keyword>
<reference evidence="3" key="1">
    <citation type="journal article" date="2019" name="Int. J. Syst. Evol. Microbiol.">
        <title>The Global Catalogue of Microorganisms (GCM) 10K type strain sequencing project: providing services to taxonomists for standard genome sequencing and annotation.</title>
        <authorList>
            <consortium name="The Broad Institute Genomics Platform"/>
            <consortium name="The Broad Institute Genome Sequencing Center for Infectious Disease"/>
            <person name="Wu L."/>
            <person name="Ma J."/>
        </authorList>
    </citation>
    <scope>NUCLEOTIDE SEQUENCE [LARGE SCALE GENOMIC DNA]</scope>
    <source>
        <strain evidence="3">CGMCC 1.15475</strain>
    </source>
</reference>
<dbReference type="InterPro" id="IPR036568">
    <property type="entry name" value="GGCT-like_sf"/>
</dbReference>
<organism evidence="2 3">
    <name type="scientific">Planococcus chinensis</name>
    <dbReference type="NCBI Taxonomy" id="272917"/>
    <lineage>
        <taxon>Bacteria</taxon>
        <taxon>Bacillati</taxon>
        <taxon>Bacillota</taxon>
        <taxon>Bacilli</taxon>
        <taxon>Bacillales</taxon>
        <taxon>Caryophanaceae</taxon>
        <taxon>Planococcus</taxon>
    </lineage>
</organism>
<dbReference type="EMBL" id="JBHUFW010000008">
    <property type="protein sequence ID" value="MFD1863458.1"/>
    <property type="molecule type" value="Genomic_DNA"/>
</dbReference>
<evidence type="ECO:0000313" key="3">
    <source>
        <dbReference type="Proteomes" id="UP001597273"/>
    </source>
</evidence>
<comment type="caution">
    <text evidence="2">The sequence shown here is derived from an EMBL/GenBank/DDBJ whole genome shotgun (WGS) entry which is preliminary data.</text>
</comment>
<dbReference type="Proteomes" id="UP001597273">
    <property type="component" value="Unassembled WGS sequence"/>
</dbReference>
<gene>
    <name evidence="2" type="ORF">ACFSDB_11075</name>
</gene>